<dbReference type="InterPro" id="IPR000086">
    <property type="entry name" value="NUDIX_hydrolase_dom"/>
</dbReference>
<dbReference type="PROSITE" id="PS51462">
    <property type="entry name" value="NUDIX"/>
    <property type="match status" value="1"/>
</dbReference>
<sequence>MKHKSSGIKSISSSIPLQVEVKIFLRNEKGKYLLLKRSPIRYPNIKNCWDIVGGRIFPGTSLLENIEREVFEETRLRILGTPELISVQDILRLPEKHIVRLTFSGVTSGDPVLDEEHLEFAWMTLEQIQTIKKLDEFTREILENNFSKILAVSSETSE</sequence>
<gene>
    <name evidence="2" type="ORF">A2849_00460</name>
</gene>
<evidence type="ECO:0000313" key="2">
    <source>
        <dbReference type="EMBL" id="OHA21255.1"/>
    </source>
</evidence>
<dbReference type="Proteomes" id="UP000178121">
    <property type="component" value="Unassembled WGS sequence"/>
</dbReference>
<dbReference type="CDD" id="cd02883">
    <property type="entry name" value="NUDIX_Hydrolase"/>
    <property type="match status" value="1"/>
</dbReference>
<evidence type="ECO:0000313" key="3">
    <source>
        <dbReference type="Proteomes" id="UP000178121"/>
    </source>
</evidence>
<dbReference type="Gene3D" id="3.90.79.10">
    <property type="entry name" value="Nucleoside Triphosphate Pyrophosphohydrolase"/>
    <property type="match status" value="1"/>
</dbReference>
<protein>
    <recommendedName>
        <fullName evidence="1">Nudix hydrolase domain-containing protein</fullName>
    </recommendedName>
</protein>
<dbReference type="EMBL" id="MHRI01000011">
    <property type="protein sequence ID" value="OHA21255.1"/>
    <property type="molecule type" value="Genomic_DNA"/>
</dbReference>
<dbReference type="SUPFAM" id="SSF55811">
    <property type="entry name" value="Nudix"/>
    <property type="match status" value="1"/>
</dbReference>
<organism evidence="2 3">
    <name type="scientific">Candidatus Taylorbacteria bacterium RIFCSPHIGHO2_01_FULL_51_15</name>
    <dbReference type="NCBI Taxonomy" id="1802304"/>
    <lineage>
        <taxon>Bacteria</taxon>
        <taxon>Candidatus Tayloriibacteriota</taxon>
    </lineage>
</organism>
<dbReference type="PANTHER" id="PTHR43736:SF1">
    <property type="entry name" value="DIHYDRONEOPTERIN TRIPHOSPHATE DIPHOSPHATASE"/>
    <property type="match status" value="1"/>
</dbReference>
<accession>A0A1G2MBE6</accession>
<evidence type="ECO:0000259" key="1">
    <source>
        <dbReference type="PROSITE" id="PS51462"/>
    </source>
</evidence>
<dbReference type="InterPro" id="IPR015797">
    <property type="entry name" value="NUDIX_hydrolase-like_dom_sf"/>
</dbReference>
<name>A0A1G2MBE6_9BACT</name>
<proteinExistence type="predicted"/>
<dbReference type="PANTHER" id="PTHR43736">
    <property type="entry name" value="ADP-RIBOSE PYROPHOSPHATASE"/>
    <property type="match status" value="1"/>
</dbReference>
<reference evidence="2 3" key="1">
    <citation type="journal article" date="2016" name="Nat. Commun.">
        <title>Thousands of microbial genomes shed light on interconnected biogeochemical processes in an aquifer system.</title>
        <authorList>
            <person name="Anantharaman K."/>
            <person name="Brown C.T."/>
            <person name="Hug L.A."/>
            <person name="Sharon I."/>
            <person name="Castelle C.J."/>
            <person name="Probst A.J."/>
            <person name="Thomas B.C."/>
            <person name="Singh A."/>
            <person name="Wilkins M.J."/>
            <person name="Karaoz U."/>
            <person name="Brodie E.L."/>
            <person name="Williams K.H."/>
            <person name="Hubbard S.S."/>
            <person name="Banfield J.F."/>
        </authorList>
    </citation>
    <scope>NUCLEOTIDE SEQUENCE [LARGE SCALE GENOMIC DNA]</scope>
</reference>
<dbReference type="Pfam" id="PF00293">
    <property type="entry name" value="NUDIX"/>
    <property type="match status" value="1"/>
</dbReference>
<comment type="caution">
    <text evidence="2">The sequence shown here is derived from an EMBL/GenBank/DDBJ whole genome shotgun (WGS) entry which is preliminary data.</text>
</comment>
<dbReference type="AlphaFoldDB" id="A0A1G2MBE6"/>
<feature type="domain" description="Nudix hydrolase" evidence="1">
    <location>
        <begin position="16"/>
        <end position="147"/>
    </location>
</feature>